<dbReference type="InterPro" id="IPR011990">
    <property type="entry name" value="TPR-like_helical_dom_sf"/>
</dbReference>
<feature type="compositionally biased region" description="Pro residues" evidence="2">
    <location>
        <begin position="260"/>
        <end position="270"/>
    </location>
</feature>
<evidence type="ECO:0000313" key="5">
    <source>
        <dbReference type="Proteomes" id="UP000193144"/>
    </source>
</evidence>
<dbReference type="Pfam" id="PF14420">
    <property type="entry name" value="Clr5"/>
    <property type="match status" value="1"/>
</dbReference>
<dbReference type="Proteomes" id="UP000193144">
    <property type="component" value="Unassembled WGS sequence"/>
</dbReference>
<dbReference type="PANTHER" id="PTHR46082:SF6">
    <property type="entry name" value="AAA+ ATPASE DOMAIN-CONTAINING PROTEIN-RELATED"/>
    <property type="match status" value="1"/>
</dbReference>
<evidence type="ECO:0000256" key="2">
    <source>
        <dbReference type="SAM" id="MobiDB-lite"/>
    </source>
</evidence>
<dbReference type="Pfam" id="PF13424">
    <property type="entry name" value="TPR_12"/>
    <property type="match status" value="5"/>
</dbReference>
<dbReference type="InterPro" id="IPR025676">
    <property type="entry name" value="Clr5_dom"/>
</dbReference>
<dbReference type="OrthoDB" id="5986190at2759"/>
<keyword evidence="1" id="KW-0175">Coiled coil</keyword>
<dbReference type="Pfam" id="PF13181">
    <property type="entry name" value="TPR_8"/>
    <property type="match status" value="1"/>
</dbReference>
<dbReference type="PRINTS" id="PR00381">
    <property type="entry name" value="KINESINLIGHT"/>
</dbReference>
<dbReference type="Gene3D" id="1.25.40.10">
    <property type="entry name" value="Tetratricopeptide repeat domain"/>
    <property type="match status" value="3"/>
</dbReference>
<organism evidence="4 5">
    <name type="scientific">Clohesyomyces aquaticus</name>
    <dbReference type="NCBI Taxonomy" id="1231657"/>
    <lineage>
        <taxon>Eukaryota</taxon>
        <taxon>Fungi</taxon>
        <taxon>Dikarya</taxon>
        <taxon>Ascomycota</taxon>
        <taxon>Pezizomycotina</taxon>
        <taxon>Dothideomycetes</taxon>
        <taxon>Pleosporomycetidae</taxon>
        <taxon>Pleosporales</taxon>
        <taxon>Lindgomycetaceae</taxon>
        <taxon>Clohesyomyces</taxon>
    </lineage>
</organism>
<dbReference type="InterPro" id="IPR053137">
    <property type="entry name" value="NLR-like"/>
</dbReference>
<name>A0A1Y1YZ41_9PLEO</name>
<gene>
    <name evidence="4" type="ORF">BCR34DRAFT_617952</name>
</gene>
<feature type="coiled-coil region" evidence="1">
    <location>
        <begin position="6"/>
        <end position="125"/>
    </location>
</feature>
<dbReference type="STRING" id="1231657.A0A1Y1YZ41"/>
<dbReference type="SMART" id="SM00028">
    <property type="entry name" value="TPR"/>
    <property type="match status" value="10"/>
</dbReference>
<accession>A0A1Y1YZ41</accession>
<reference evidence="4 5" key="1">
    <citation type="submission" date="2016-07" db="EMBL/GenBank/DDBJ databases">
        <title>Pervasive Adenine N6-methylation of Active Genes in Fungi.</title>
        <authorList>
            <consortium name="DOE Joint Genome Institute"/>
            <person name="Mondo S.J."/>
            <person name="Dannebaum R.O."/>
            <person name="Kuo R.C."/>
            <person name="Labutti K."/>
            <person name="Haridas S."/>
            <person name="Kuo A."/>
            <person name="Salamov A."/>
            <person name="Ahrendt S.R."/>
            <person name="Lipzen A."/>
            <person name="Sullivan W."/>
            <person name="Andreopoulos W.B."/>
            <person name="Clum A."/>
            <person name="Lindquist E."/>
            <person name="Daum C."/>
            <person name="Ramamoorthy G.K."/>
            <person name="Gryganskyi A."/>
            <person name="Culley D."/>
            <person name="Magnuson J.K."/>
            <person name="James T.Y."/>
            <person name="O'Malley M.A."/>
            <person name="Stajich J.E."/>
            <person name="Spatafora J.W."/>
            <person name="Visel A."/>
            <person name="Grigoriev I.V."/>
        </authorList>
    </citation>
    <scope>NUCLEOTIDE SEQUENCE [LARGE SCALE GENOMIC DNA]</scope>
    <source>
        <strain evidence="4 5">CBS 115471</strain>
    </source>
</reference>
<protein>
    <recommendedName>
        <fullName evidence="3">Clr5 domain-containing protein</fullName>
    </recommendedName>
</protein>
<keyword evidence="5" id="KW-1185">Reference proteome</keyword>
<dbReference type="PANTHER" id="PTHR46082">
    <property type="entry name" value="ATP/GTP-BINDING PROTEIN-RELATED"/>
    <property type="match status" value="1"/>
</dbReference>
<evidence type="ECO:0000256" key="1">
    <source>
        <dbReference type="SAM" id="Coils"/>
    </source>
</evidence>
<evidence type="ECO:0000259" key="3">
    <source>
        <dbReference type="Pfam" id="PF14420"/>
    </source>
</evidence>
<feature type="domain" description="Clr5" evidence="3">
    <location>
        <begin position="282"/>
        <end position="334"/>
    </location>
</feature>
<proteinExistence type="predicted"/>
<dbReference type="AlphaFoldDB" id="A0A1Y1YZ41"/>
<feature type="region of interest" description="Disordered" evidence="2">
    <location>
        <begin position="253"/>
        <end position="275"/>
    </location>
</feature>
<dbReference type="SUPFAM" id="SSF48452">
    <property type="entry name" value="TPR-like"/>
    <property type="match status" value="2"/>
</dbReference>
<sequence>MDSPTLQNLISNMDRMEMESSNQQHQETETKANYLRQLRDATNSLALASQRQLELQKRTEAELKDAKEEIEYLTNDLESQRKMQLGMMTGLVDAMLDFERMGTELADAKAELETSQARIQSLTRDIGRQRKLLECTHVNCQLGDGYVKVVNVDKSGNMYVDIFTREEYLNMVAYLPQLALSHTVHHNALPAQQLHGWYGVGQTSAFTSQVQLSGGQVATMQNYDLHPFSLSTAYPSQAQFNIGFAGNSQSVYASTSEAPVGPPSPMGPPARPRKRKAATLRADDWEPYKERILDLHIVQNLSLPKVRQMIEEEYGFKAELRQYRTRVSQWGKDKNVKPQEMQAIVRKRQKRKLVETNKRPLVFEVRGSQVEPQKIERWMKRHDVAESFQYAPSPAGSTPSAVGCYTISERGSPATISVYSPAASVLSSRDMYLAAQSPQMPSPALSVSSIVRPQASAFAGQSPAIAHRSLVELQPGFVHDLSTFESEMDINAWPRYRRDEETRLRDQIRRAEIAFMSSSSETLGMRYELGSVLIDQGRYRAAEDVLRRLVESYESQSGNDDDNIEMLKALHLLGRVLYCQGLYVKAERLFRRAMQEREKVLGAEHLDTLTSISQLGSVLSSQGKYEEAEAMQRRALEGREKVLGPEHPHTLTSVSQLGLVLSSQGKYEEAEAMQRRALEGYEKVLGPEHPATLSSVSQLGSVLERRGKYEEAEAMQRRALEGYEKVLGPEHPDTLTSVRQLGPVLERRGKYEEAEAMQRRALEGYEKVLGPEHPATLSSVSQLGLVLERRGKYEEAEAMQRRALEGYEKVLGPEHPATLSSVSQLGPVLERRGKYEEAEAMQRRALEGYEKVLGPEHPDTLTSVSQLGLVLLSQGKYEEAEGMHRRDLAGREKVLGPEHPYTLTSVSQLGLVLSSQGKYEEAEAMQRRALEGREKVLGPEHPDTLTSVSQLGLVLLSQGKYEEAEAMHRRALEGREKVLGPEHPYTLTSVSQLGSVLSSQGKYEEAEAMHRRALEGREKVLGPEHPYTLTSVKNLAPLTQFNSWKNASS</sequence>
<evidence type="ECO:0000313" key="4">
    <source>
        <dbReference type="EMBL" id="ORY02835.1"/>
    </source>
</evidence>
<comment type="caution">
    <text evidence="4">The sequence shown here is derived from an EMBL/GenBank/DDBJ whole genome shotgun (WGS) entry which is preliminary data.</text>
</comment>
<dbReference type="Pfam" id="PF13374">
    <property type="entry name" value="TPR_10"/>
    <property type="match status" value="1"/>
</dbReference>
<dbReference type="InterPro" id="IPR019734">
    <property type="entry name" value="TPR_rpt"/>
</dbReference>
<dbReference type="EMBL" id="MCFA01000153">
    <property type="protein sequence ID" value="ORY02835.1"/>
    <property type="molecule type" value="Genomic_DNA"/>
</dbReference>